<dbReference type="Proteomes" id="UP000050761">
    <property type="component" value="Unassembled WGS sequence"/>
</dbReference>
<dbReference type="GO" id="GO:0016791">
    <property type="term" value="F:phosphatase activity"/>
    <property type="evidence" value="ECO:0007669"/>
    <property type="project" value="UniProtKB-ARBA"/>
</dbReference>
<dbReference type="WBParaSite" id="HPBE_0001892501-mRNA-1">
    <property type="protein sequence ID" value="HPBE_0001892501-mRNA-1"/>
    <property type="gene ID" value="HPBE_0001892501"/>
</dbReference>
<dbReference type="SUPFAM" id="SSF53254">
    <property type="entry name" value="Phosphoglycerate mutase-like"/>
    <property type="match status" value="1"/>
</dbReference>
<keyword evidence="1" id="KW-0812">Transmembrane</keyword>
<reference evidence="4" key="2">
    <citation type="submission" date="2019-09" db="UniProtKB">
        <authorList>
            <consortium name="WormBaseParasite"/>
        </authorList>
    </citation>
    <scope>IDENTIFICATION</scope>
</reference>
<dbReference type="Gene3D" id="3.40.50.1240">
    <property type="entry name" value="Phosphoglycerate mutase-like"/>
    <property type="match status" value="1"/>
</dbReference>
<organism evidence="3 4">
    <name type="scientific">Heligmosomoides polygyrus</name>
    <name type="common">Parasitic roundworm</name>
    <dbReference type="NCBI Taxonomy" id="6339"/>
    <lineage>
        <taxon>Eukaryota</taxon>
        <taxon>Metazoa</taxon>
        <taxon>Ecdysozoa</taxon>
        <taxon>Nematoda</taxon>
        <taxon>Chromadorea</taxon>
        <taxon>Rhabditida</taxon>
        <taxon>Rhabditina</taxon>
        <taxon>Rhabditomorpha</taxon>
        <taxon>Strongyloidea</taxon>
        <taxon>Heligmosomidae</taxon>
        <taxon>Heligmosomoides</taxon>
    </lineage>
</organism>
<accession>A0A3P8C4Z9</accession>
<evidence type="ECO:0000313" key="4">
    <source>
        <dbReference type="WBParaSite" id="HPBE_0001892501-mRNA-1"/>
    </source>
</evidence>
<reference evidence="2 3" key="1">
    <citation type="submission" date="2018-11" db="EMBL/GenBank/DDBJ databases">
        <authorList>
            <consortium name="Pathogen Informatics"/>
        </authorList>
    </citation>
    <scope>NUCLEOTIDE SEQUENCE [LARGE SCALE GENOMIC DNA]</scope>
</reference>
<proteinExistence type="predicted"/>
<sequence>MTASAASSAMFNLTDSGLPTVLPIFTVPRADDYVCVPRIDCPFVLEEMRTTLGVRNVSPSIGSLLSELFRQEAERLNYTHVTGSRLRLFEPLFLEHDSGLAVPQWFNDDARKEADHLLDLVLYRSGVISDDFVDLTSSIEECGGLDGCPVELIERATKEFRTDSPHELCKIDDVVDDEKDSISFGRSQLLTILLMIATGVFAMLFLATLCLLMRYRPASDSKVEDISTPEFKRTPTSC</sequence>
<protein>
    <submittedName>
        <fullName evidence="4">COesterase domain-containing protein</fullName>
    </submittedName>
</protein>
<evidence type="ECO:0000313" key="2">
    <source>
        <dbReference type="EMBL" id="VDP13385.1"/>
    </source>
</evidence>
<accession>A0A183GA98</accession>
<evidence type="ECO:0000256" key="1">
    <source>
        <dbReference type="SAM" id="Phobius"/>
    </source>
</evidence>
<evidence type="ECO:0000313" key="3">
    <source>
        <dbReference type="Proteomes" id="UP000050761"/>
    </source>
</evidence>
<dbReference type="InterPro" id="IPR029033">
    <property type="entry name" value="His_PPase_superfam"/>
</dbReference>
<feature type="transmembrane region" description="Helical" evidence="1">
    <location>
        <begin position="189"/>
        <end position="212"/>
    </location>
</feature>
<dbReference type="AlphaFoldDB" id="A0A183GA98"/>
<gene>
    <name evidence="2" type="ORF">HPBE_LOCUS18924</name>
</gene>
<name>A0A183GA98_HELPZ</name>
<keyword evidence="1" id="KW-0472">Membrane</keyword>
<keyword evidence="3" id="KW-1185">Reference proteome</keyword>
<dbReference type="OrthoDB" id="10257284at2759"/>
<keyword evidence="1" id="KW-1133">Transmembrane helix</keyword>
<dbReference type="EMBL" id="UZAH01031009">
    <property type="protein sequence ID" value="VDP13385.1"/>
    <property type="molecule type" value="Genomic_DNA"/>
</dbReference>